<name>A0AB38BLY7_9LACT</name>
<evidence type="ECO:0000313" key="4">
    <source>
        <dbReference type="Proteomes" id="UP000199686"/>
    </source>
</evidence>
<evidence type="ECO:0000313" key="1">
    <source>
        <dbReference type="EMBL" id="CZR05923.1"/>
    </source>
</evidence>
<proteinExistence type="predicted"/>
<sequence>MGAISMETPYGNQVKVYDKERTVCDCLRKKNSLDNDLVFEAVKRYLKGPEADYAKLLKYAEIFNVRDDVRKDMEILT</sequence>
<organism evidence="2 4">
    <name type="scientific">Trichococcus flocculiformis</name>
    <dbReference type="NCBI Taxonomy" id="82803"/>
    <lineage>
        <taxon>Bacteria</taxon>
        <taxon>Bacillati</taxon>
        <taxon>Bacillota</taxon>
        <taxon>Bacilli</taxon>
        <taxon>Lactobacillales</taxon>
        <taxon>Carnobacteriaceae</taxon>
        <taxon>Trichococcus</taxon>
    </lineage>
</organism>
<dbReference type="RefSeq" id="WP_086990977.1">
    <property type="nucleotide sequence ID" value="NZ_FOQC01000091.1"/>
</dbReference>
<evidence type="ECO:0000313" key="2">
    <source>
        <dbReference type="EMBL" id="SFI25136.1"/>
    </source>
</evidence>
<keyword evidence="3" id="KW-1185">Reference proteome</keyword>
<dbReference type="EMBL" id="FJMZ01000079">
    <property type="protein sequence ID" value="CZR05923.1"/>
    <property type="molecule type" value="Genomic_DNA"/>
</dbReference>
<dbReference type="EMBL" id="FOQC01000091">
    <property type="protein sequence ID" value="SFI25136.1"/>
    <property type="molecule type" value="Genomic_DNA"/>
</dbReference>
<reference evidence="2 4" key="2">
    <citation type="submission" date="2016-10" db="EMBL/GenBank/DDBJ databases">
        <authorList>
            <person name="Varghese N."/>
            <person name="Submissions S."/>
        </authorList>
    </citation>
    <scope>NUCLEOTIDE SEQUENCE [LARGE SCALE GENOMIC DNA]</scope>
    <source>
        <strain evidence="2 4">DSM 2094</strain>
    </source>
</reference>
<evidence type="ECO:0000313" key="3">
    <source>
        <dbReference type="Proteomes" id="UP000195947"/>
    </source>
</evidence>
<accession>A0AB38BLY7</accession>
<reference evidence="1 3" key="1">
    <citation type="submission" date="2016-02" db="EMBL/GenBank/DDBJ databases">
        <authorList>
            <person name="Strepis N."/>
        </authorList>
    </citation>
    <scope>NUCLEOTIDE SEQUENCE [LARGE SCALE GENOMIC DNA]</scope>
    <source>
        <strain evidence="1">Trichococcus flocculiformis</strain>
    </source>
</reference>
<protein>
    <submittedName>
        <fullName evidence="2">Uncharacterized protein</fullName>
    </submittedName>
</protein>
<gene>
    <name evidence="2" type="ORF">SAMN04488507_10913</name>
    <name evidence="1" type="ORF">TFLO_3091</name>
</gene>
<comment type="caution">
    <text evidence="2">The sequence shown here is derived from an EMBL/GenBank/DDBJ whole genome shotgun (WGS) entry which is preliminary data.</text>
</comment>
<dbReference type="Proteomes" id="UP000199686">
    <property type="component" value="Unassembled WGS sequence"/>
</dbReference>
<dbReference type="AlphaFoldDB" id="A0AB38BLY7"/>
<dbReference type="Proteomes" id="UP000195947">
    <property type="component" value="Unassembled WGS sequence"/>
</dbReference>